<proteinExistence type="predicted"/>
<feature type="transmembrane region" description="Helical" evidence="1">
    <location>
        <begin position="143"/>
        <end position="167"/>
    </location>
</feature>
<dbReference type="Proteomes" id="UP000281985">
    <property type="component" value="Unassembled WGS sequence"/>
</dbReference>
<reference evidence="2 3" key="1">
    <citation type="submission" date="2018-10" db="EMBL/GenBank/DDBJ databases">
        <title>Dokdonia luteus sp. nov., isolated from sea water.</title>
        <authorList>
            <person name="Zhou L.Y."/>
            <person name="Du Z.J."/>
        </authorList>
    </citation>
    <scope>NUCLEOTIDE SEQUENCE [LARGE SCALE GENOMIC DNA]</scope>
    <source>
        <strain evidence="2 3">SH27</strain>
    </source>
</reference>
<feature type="transmembrane region" description="Helical" evidence="1">
    <location>
        <begin position="74"/>
        <end position="96"/>
    </location>
</feature>
<evidence type="ECO:0000313" key="2">
    <source>
        <dbReference type="EMBL" id="RMB56898.1"/>
    </source>
</evidence>
<feature type="transmembrane region" description="Helical" evidence="1">
    <location>
        <begin position="39"/>
        <end position="62"/>
    </location>
</feature>
<keyword evidence="1" id="KW-0472">Membrane</keyword>
<evidence type="ECO:0000313" key="3">
    <source>
        <dbReference type="Proteomes" id="UP000281985"/>
    </source>
</evidence>
<evidence type="ECO:0000256" key="1">
    <source>
        <dbReference type="SAM" id="Phobius"/>
    </source>
</evidence>
<gene>
    <name evidence="2" type="ORF">EAX61_12585</name>
</gene>
<protein>
    <submittedName>
        <fullName evidence="2">DUF4199 domain-containing protein</fullName>
    </submittedName>
</protein>
<keyword evidence="1" id="KW-1133">Transmembrane helix</keyword>
<keyword evidence="1" id="KW-0812">Transmembrane</keyword>
<accession>A0A3M0FWR2</accession>
<comment type="caution">
    <text evidence="2">The sequence shown here is derived from an EMBL/GenBank/DDBJ whole genome shotgun (WGS) entry which is preliminary data.</text>
</comment>
<dbReference type="InterPro" id="IPR025250">
    <property type="entry name" value="DUF4199"/>
</dbReference>
<dbReference type="Pfam" id="PF13858">
    <property type="entry name" value="DUF4199"/>
    <property type="match status" value="1"/>
</dbReference>
<dbReference type="OrthoDB" id="1122768at2"/>
<dbReference type="RefSeq" id="WP_121918056.1">
    <property type="nucleotide sequence ID" value="NZ_REFV01000013.1"/>
</dbReference>
<keyword evidence="3" id="KW-1185">Reference proteome</keyword>
<dbReference type="AlphaFoldDB" id="A0A3M0FWR2"/>
<name>A0A3M0FWR2_9FLAO</name>
<sequence length="179" mass="19441">MIQNTISSKGIMINYGLVLGVVSVVLGVILFVTNNHYTPHWSLGVLGFAINIVVITLGIKAFKEGNSNVLSLGQALKIGLGISLIAGVISILWQLIMTNVLDPNYAENMLQVQRDAMIEAQPNMTDEQLDSTMEMMSGFSNPFFTATVGLLASLFFGFIISLVVGLIMKKEDPYAQVNQ</sequence>
<dbReference type="EMBL" id="REFV01000013">
    <property type="protein sequence ID" value="RMB56898.1"/>
    <property type="molecule type" value="Genomic_DNA"/>
</dbReference>
<organism evidence="2 3">
    <name type="scientific">Dokdonia sinensis</name>
    <dbReference type="NCBI Taxonomy" id="2479847"/>
    <lineage>
        <taxon>Bacteria</taxon>
        <taxon>Pseudomonadati</taxon>
        <taxon>Bacteroidota</taxon>
        <taxon>Flavobacteriia</taxon>
        <taxon>Flavobacteriales</taxon>
        <taxon>Flavobacteriaceae</taxon>
        <taxon>Dokdonia</taxon>
    </lineage>
</organism>
<feature type="transmembrane region" description="Helical" evidence="1">
    <location>
        <begin position="12"/>
        <end position="33"/>
    </location>
</feature>